<evidence type="ECO:0000313" key="2">
    <source>
        <dbReference type="EMBL" id="VEU76274.1"/>
    </source>
</evidence>
<gene>
    <name evidence="2" type="ORF">NCTC10179_00448</name>
</gene>
<keyword evidence="1" id="KW-1133">Transmembrane helix</keyword>
<dbReference type="EMBL" id="LR215039">
    <property type="protein sequence ID" value="VEU76274.1"/>
    <property type="molecule type" value="Genomic_DNA"/>
</dbReference>
<dbReference type="KEGG" id="mcou:NCTC10179_00448"/>
<feature type="transmembrane region" description="Helical" evidence="1">
    <location>
        <begin position="175"/>
        <end position="194"/>
    </location>
</feature>
<proteinExistence type="predicted"/>
<accession>A0A449B6P9</accession>
<feature type="transmembrane region" description="Helical" evidence="1">
    <location>
        <begin position="49"/>
        <end position="70"/>
    </location>
</feature>
<sequence length="410" mass="46792">MSNASSFLKSLVQFTNSSAFLALIIFGVILLAVFLIISGYYFKWPFLIVQVLVIAISSLVTFILYKAIVASLPNDENKNLTAELIRYSLIFLYFIVYAILNVISTITFTSVLLIKRKRKIKHQKQMLDEIQKQENEIFKNQSQDSMNNLESSQSITTYQRASLPIRKPRRVLRTFYALTSFAIGVPMFAAIVSAKPTAKQTDSFQQFSVSLLTGFKGKAPGYILKKIEGLFKIFEDPNKFQEVFARDWNSLTDQEKENFISNLSELAELINDSQLRNDILKRLDNDSQLSENINNAAKELSSQYDQAIKQIRLKHPTYDTLSKQEKEELIIKEAKQAAVEQFNNENIETSAIALIQLTSSLDQNAKDEVIEWFSTKLEGQLKEESEFSIRLINEVFASLNEQLQKPGDNV</sequence>
<organism evidence="2 3">
    <name type="scientific">Mycoplasmopsis columboralis</name>
    <dbReference type="NCBI Taxonomy" id="171282"/>
    <lineage>
        <taxon>Bacteria</taxon>
        <taxon>Bacillati</taxon>
        <taxon>Mycoplasmatota</taxon>
        <taxon>Mycoplasmoidales</taxon>
        <taxon>Metamycoplasmataceae</taxon>
        <taxon>Mycoplasmopsis</taxon>
    </lineage>
</organism>
<keyword evidence="3" id="KW-1185">Reference proteome</keyword>
<evidence type="ECO:0000313" key="3">
    <source>
        <dbReference type="Proteomes" id="UP000289497"/>
    </source>
</evidence>
<reference evidence="2 3" key="1">
    <citation type="submission" date="2019-01" db="EMBL/GenBank/DDBJ databases">
        <authorList>
            <consortium name="Pathogen Informatics"/>
        </authorList>
    </citation>
    <scope>NUCLEOTIDE SEQUENCE [LARGE SCALE GENOMIC DNA]</scope>
    <source>
        <strain evidence="2 3">NCTC10179</strain>
    </source>
</reference>
<keyword evidence="1" id="KW-0472">Membrane</keyword>
<evidence type="ECO:0000256" key="1">
    <source>
        <dbReference type="SAM" id="Phobius"/>
    </source>
</evidence>
<dbReference type="AlphaFoldDB" id="A0A449B6P9"/>
<feature type="transmembrane region" description="Helical" evidence="1">
    <location>
        <begin position="90"/>
        <end position="114"/>
    </location>
</feature>
<protein>
    <submittedName>
        <fullName evidence="2">Uncharacterized protein</fullName>
    </submittedName>
</protein>
<dbReference type="RefSeq" id="WP_036434824.1">
    <property type="nucleotide sequence ID" value="NZ_LR215039.1"/>
</dbReference>
<feature type="transmembrane region" description="Helical" evidence="1">
    <location>
        <begin position="20"/>
        <end position="42"/>
    </location>
</feature>
<name>A0A449B6P9_9BACT</name>
<dbReference type="Proteomes" id="UP000289497">
    <property type="component" value="Chromosome"/>
</dbReference>
<keyword evidence="1" id="KW-0812">Transmembrane</keyword>